<protein>
    <submittedName>
        <fullName evidence="3">Pilus assembly protein PapD</fullName>
    </submittedName>
</protein>
<evidence type="ECO:0000313" key="4">
    <source>
        <dbReference type="Proteomes" id="UP000179588"/>
    </source>
</evidence>
<reference evidence="3 4" key="1">
    <citation type="submission" date="2016-03" db="EMBL/GenBank/DDBJ databases">
        <title>Genome sequence of Providencia stuartii strain, isolated from the salivary glands of larval Lucilia sericata.</title>
        <authorList>
            <person name="Yuan Y."/>
            <person name="Zhang Y."/>
            <person name="Fu S."/>
            <person name="Crippen T.L."/>
            <person name="Visi D."/>
            <person name="Benbow M.E."/>
            <person name="Allen M."/>
            <person name="Tomberlin J.K."/>
            <person name="Sze S.-H."/>
            <person name="Tarone A.M."/>
        </authorList>
    </citation>
    <scope>NUCLEOTIDE SEQUENCE [LARGE SCALE GENOMIC DNA]</scope>
    <source>
        <strain evidence="3 4">Crippen</strain>
    </source>
</reference>
<feature type="signal peptide" evidence="1">
    <location>
        <begin position="1"/>
        <end position="26"/>
    </location>
</feature>
<gene>
    <name evidence="3" type="ORF">A3Q29_15695</name>
</gene>
<dbReference type="Proteomes" id="UP000179588">
    <property type="component" value="Unassembled WGS sequence"/>
</dbReference>
<dbReference type="RefSeq" id="WP_233445751.1">
    <property type="nucleotide sequence ID" value="NZ_CANMXG010000002.1"/>
</dbReference>
<proteinExistence type="predicted"/>
<accession>A0A1S1HUH6</accession>
<dbReference type="InterPro" id="IPR016147">
    <property type="entry name" value="Pili_assmbl_chaperone_N"/>
</dbReference>
<dbReference type="SUPFAM" id="SSF49354">
    <property type="entry name" value="PapD-like"/>
    <property type="match status" value="1"/>
</dbReference>
<evidence type="ECO:0000259" key="2">
    <source>
        <dbReference type="Pfam" id="PF00345"/>
    </source>
</evidence>
<dbReference type="Pfam" id="PF00345">
    <property type="entry name" value="PapD_N"/>
    <property type="match status" value="1"/>
</dbReference>
<sequence>MIRRYSLLLSSVNLLASLLFPQLVSASGLQVTPVTLTFSPQQNSAGIWLSNNGQETIQAQVRTFLWSQNNFKDELAPTKDIIISPPMIKLAPNEQQLVRVIRNNLASGKTERSYRLSINEIPISSVKNNKLQFVLHYSLPIFVQPINMPPATVLLEWQLSSSTNNLISLQNKGNTHAQISAVNIVDCKGKRTNINQGLLGYALANSSMQWKIGSIEICSGKNNKLEATINGEQKIYAL</sequence>
<feature type="domain" description="Pili assembly chaperone N-terminal" evidence="2">
    <location>
        <begin position="28"/>
        <end position="147"/>
    </location>
</feature>
<dbReference type="Gene3D" id="2.60.40.10">
    <property type="entry name" value="Immunoglobulins"/>
    <property type="match status" value="1"/>
</dbReference>
<dbReference type="InterPro" id="IPR008962">
    <property type="entry name" value="PapD-like_sf"/>
</dbReference>
<comment type="caution">
    <text evidence="3">The sequence shown here is derived from an EMBL/GenBank/DDBJ whole genome shotgun (WGS) entry which is preliminary data.</text>
</comment>
<keyword evidence="4" id="KW-1185">Reference proteome</keyword>
<dbReference type="InterPro" id="IPR013783">
    <property type="entry name" value="Ig-like_fold"/>
</dbReference>
<dbReference type="EMBL" id="LVIE01000079">
    <property type="protein sequence ID" value="OHT25026.1"/>
    <property type="molecule type" value="Genomic_DNA"/>
</dbReference>
<feature type="chain" id="PRO_5012526270" evidence="1">
    <location>
        <begin position="27"/>
        <end position="238"/>
    </location>
</feature>
<organism evidence="3 4">
    <name type="scientific">Providencia stuartii</name>
    <dbReference type="NCBI Taxonomy" id="588"/>
    <lineage>
        <taxon>Bacteria</taxon>
        <taxon>Pseudomonadati</taxon>
        <taxon>Pseudomonadota</taxon>
        <taxon>Gammaproteobacteria</taxon>
        <taxon>Enterobacterales</taxon>
        <taxon>Morganellaceae</taxon>
        <taxon>Providencia</taxon>
    </lineage>
</organism>
<keyword evidence="1" id="KW-0732">Signal</keyword>
<dbReference type="AlphaFoldDB" id="A0A1S1HUH6"/>
<name>A0A1S1HUH6_PROST</name>
<evidence type="ECO:0000313" key="3">
    <source>
        <dbReference type="EMBL" id="OHT25026.1"/>
    </source>
</evidence>
<dbReference type="PANTHER" id="PTHR30251">
    <property type="entry name" value="PILUS ASSEMBLY CHAPERONE"/>
    <property type="match status" value="1"/>
</dbReference>
<dbReference type="InterPro" id="IPR050643">
    <property type="entry name" value="Periplasmic_pilus_chap"/>
</dbReference>
<dbReference type="GO" id="GO:0071555">
    <property type="term" value="P:cell wall organization"/>
    <property type="evidence" value="ECO:0007669"/>
    <property type="project" value="InterPro"/>
</dbReference>
<dbReference type="GO" id="GO:0030288">
    <property type="term" value="C:outer membrane-bounded periplasmic space"/>
    <property type="evidence" value="ECO:0007669"/>
    <property type="project" value="InterPro"/>
</dbReference>
<dbReference type="PANTHER" id="PTHR30251:SF4">
    <property type="entry name" value="SLR1668 PROTEIN"/>
    <property type="match status" value="1"/>
</dbReference>
<evidence type="ECO:0000256" key="1">
    <source>
        <dbReference type="SAM" id="SignalP"/>
    </source>
</evidence>